<dbReference type="SMR" id="A0A7R8UPV1"/>
<dbReference type="UniPathway" id="UPA00139">
    <property type="reaction ID" value="UER00340"/>
</dbReference>
<gene>
    <name evidence="15" type="ORF">HERILL_LOCUS7675</name>
</gene>
<evidence type="ECO:0000313" key="16">
    <source>
        <dbReference type="Proteomes" id="UP000594454"/>
    </source>
</evidence>
<keyword evidence="16" id="KW-1185">Reference proteome</keyword>
<dbReference type="PROSITE" id="PS50405">
    <property type="entry name" value="GST_CTER"/>
    <property type="match status" value="1"/>
</dbReference>
<dbReference type="GO" id="GO:0004364">
    <property type="term" value="F:glutathione transferase activity"/>
    <property type="evidence" value="ECO:0007669"/>
    <property type="project" value="UniProtKB-EC"/>
</dbReference>
<evidence type="ECO:0000256" key="4">
    <source>
        <dbReference type="ARBA" id="ARBA00004671"/>
    </source>
</evidence>
<dbReference type="InterPro" id="IPR004046">
    <property type="entry name" value="GST_C"/>
</dbReference>
<evidence type="ECO:0000256" key="11">
    <source>
        <dbReference type="ARBA" id="ARBA00047960"/>
    </source>
</evidence>
<evidence type="ECO:0000256" key="8">
    <source>
        <dbReference type="ARBA" id="ARBA00022878"/>
    </source>
</evidence>
<dbReference type="Gene3D" id="1.20.1050.10">
    <property type="match status" value="1"/>
</dbReference>
<dbReference type="CDD" id="cd03042">
    <property type="entry name" value="GST_N_Zeta"/>
    <property type="match status" value="1"/>
</dbReference>
<reference evidence="15 16" key="1">
    <citation type="submission" date="2020-11" db="EMBL/GenBank/DDBJ databases">
        <authorList>
            <person name="Wallbank WR R."/>
            <person name="Pardo Diaz C."/>
            <person name="Kozak K."/>
            <person name="Martin S."/>
            <person name="Jiggins C."/>
            <person name="Moest M."/>
            <person name="Warren A I."/>
            <person name="Generalovic N T."/>
            <person name="Byers J.R.P. K."/>
            <person name="Montejo-Kovacevich G."/>
            <person name="Yen C E."/>
        </authorList>
    </citation>
    <scope>NUCLEOTIDE SEQUENCE [LARGE SCALE GENOMIC DNA]</scope>
</reference>
<dbReference type="InterPro" id="IPR010987">
    <property type="entry name" value="Glutathione-S-Trfase_C-like"/>
</dbReference>
<dbReference type="InterPro" id="IPR036282">
    <property type="entry name" value="Glutathione-S-Trfase_C_sf"/>
</dbReference>
<evidence type="ECO:0000259" key="14">
    <source>
        <dbReference type="PROSITE" id="PS50405"/>
    </source>
</evidence>
<evidence type="ECO:0000256" key="12">
    <source>
        <dbReference type="SAM" id="MobiDB-lite"/>
    </source>
</evidence>
<comment type="similarity">
    <text evidence="5">Belongs to the GST superfamily. Zeta family.</text>
</comment>
<dbReference type="GO" id="GO:0006572">
    <property type="term" value="P:L-tyrosine catabolic process"/>
    <property type="evidence" value="ECO:0007669"/>
    <property type="project" value="UniProtKB-KW"/>
</dbReference>
<dbReference type="NCBIfam" id="TIGR01262">
    <property type="entry name" value="maiA"/>
    <property type="match status" value="1"/>
</dbReference>
<dbReference type="InterPro" id="IPR034330">
    <property type="entry name" value="GST_Zeta_C"/>
</dbReference>
<evidence type="ECO:0000256" key="3">
    <source>
        <dbReference type="ARBA" id="ARBA00004496"/>
    </source>
</evidence>
<dbReference type="InterPro" id="IPR005955">
    <property type="entry name" value="GST_Zeta"/>
</dbReference>
<dbReference type="FunFam" id="3.40.30.10:FF:000041">
    <property type="entry name" value="Maleylacetoacetate isomerase isoform 1"/>
    <property type="match status" value="1"/>
</dbReference>
<dbReference type="Pfam" id="PF13409">
    <property type="entry name" value="GST_N_2"/>
    <property type="match status" value="1"/>
</dbReference>
<dbReference type="InterPro" id="IPR034333">
    <property type="entry name" value="GST_Zeta_N"/>
</dbReference>
<dbReference type="OMA" id="WYRHWVR"/>
<dbReference type="Proteomes" id="UP000594454">
    <property type="component" value="Chromosome 3"/>
</dbReference>
<dbReference type="GO" id="GO:0006749">
    <property type="term" value="P:glutathione metabolic process"/>
    <property type="evidence" value="ECO:0007669"/>
    <property type="project" value="UniProtKB-ARBA"/>
</dbReference>
<dbReference type="EMBL" id="LR899011">
    <property type="protein sequence ID" value="CAD7084798.1"/>
    <property type="molecule type" value="Genomic_DNA"/>
</dbReference>
<dbReference type="InParanoid" id="A0A7R8UPV1"/>
<evidence type="ECO:0000256" key="5">
    <source>
        <dbReference type="ARBA" id="ARBA00010007"/>
    </source>
</evidence>
<feature type="domain" description="GST N-terminal" evidence="13">
    <location>
        <begin position="8"/>
        <end position="91"/>
    </location>
</feature>
<evidence type="ECO:0000256" key="7">
    <source>
        <dbReference type="ARBA" id="ARBA00022679"/>
    </source>
</evidence>
<dbReference type="GO" id="GO:0005739">
    <property type="term" value="C:mitochondrion"/>
    <property type="evidence" value="ECO:0007669"/>
    <property type="project" value="TreeGrafter"/>
</dbReference>
<dbReference type="InterPro" id="IPR036249">
    <property type="entry name" value="Thioredoxin-like_sf"/>
</dbReference>
<evidence type="ECO:0000256" key="9">
    <source>
        <dbReference type="ARBA" id="ARBA00023232"/>
    </source>
</evidence>
<evidence type="ECO:0000259" key="13">
    <source>
        <dbReference type="PROSITE" id="PS50404"/>
    </source>
</evidence>
<dbReference type="CDD" id="cd03191">
    <property type="entry name" value="GST_C_Zeta"/>
    <property type="match status" value="1"/>
</dbReference>
<keyword evidence="10" id="KW-0413">Isomerase</keyword>
<comment type="pathway">
    <text evidence="4">Amino-acid degradation; L-phenylalanine degradation; acetoacetate and fumarate from L-phenylalanine: step 5/6.</text>
</comment>
<keyword evidence="7" id="KW-0808">Transferase</keyword>
<dbReference type="SUPFAM" id="SSF52833">
    <property type="entry name" value="Thioredoxin-like"/>
    <property type="match status" value="1"/>
</dbReference>
<dbReference type="InterPro" id="IPR040079">
    <property type="entry name" value="Glutathione_S-Trfase"/>
</dbReference>
<dbReference type="InterPro" id="IPR004045">
    <property type="entry name" value="Glutathione_S-Trfase_N"/>
</dbReference>
<proteinExistence type="inferred from homology"/>
<dbReference type="PANTHER" id="PTHR42673:SF4">
    <property type="entry name" value="MALEYLACETOACETATE ISOMERASE"/>
    <property type="match status" value="1"/>
</dbReference>
<comment type="catalytic activity">
    <reaction evidence="1">
        <text>4-maleylacetoacetate = 4-fumarylacetoacetate</text>
        <dbReference type="Rhea" id="RHEA:14817"/>
        <dbReference type="ChEBI" id="CHEBI:17105"/>
        <dbReference type="ChEBI" id="CHEBI:18034"/>
        <dbReference type="EC" id="5.2.1.2"/>
    </reaction>
</comment>
<organism evidence="15 16">
    <name type="scientific">Hermetia illucens</name>
    <name type="common">Black soldier fly</name>
    <dbReference type="NCBI Taxonomy" id="343691"/>
    <lineage>
        <taxon>Eukaryota</taxon>
        <taxon>Metazoa</taxon>
        <taxon>Ecdysozoa</taxon>
        <taxon>Arthropoda</taxon>
        <taxon>Hexapoda</taxon>
        <taxon>Insecta</taxon>
        <taxon>Pterygota</taxon>
        <taxon>Neoptera</taxon>
        <taxon>Endopterygota</taxon>
        <taxon>Diptera</taxon>
        <taxon>Brachycera</taxon>
        <taxon>Stratiomyomorpha</taxon>
        <taxon>Stratiomyidae</taxon>
        <taxon>Hermetiinae</taxon>
        <taxon>Hermetia</taxon>
    </lineage>
</organism>
<dbReference type="PANTHER" id="PTHR42673">
    <property type="entry name" value="MALEYLACETOACETATE ISOMERASE"/>
    <property type="match status" value="1"/>
</dbReference>
<dbReference type="SFLD" id="SFLDG00358">
    <property type="entry name" value="Main_(cytGST)"/>
    <property type="match status" value="1"/>
</dbReference>
<comment type="subcellular location">
    <subcellularLocation>
        <location evidence="3">Cytoplasm</location>
    </subcellularLocation>
</comment>
<evidence type="ECO:0000256" key="6">
    <source>
        <dbReference type="ARBA" id="ARBA00022490"/>
    </source>
</evidence>
<dbReference type="GO" id="GO:0006559">
    <property type="term" value="P:L-phenylalanine catabolic process"/>
    <property type="evidence" value="ECO:0007669"/>
    <property type="project" value="UniProtKB-UniPathway"/>
</dbReference>
<feature type="region of interest" description="Disordered" evidence="12">
    <location>
        <begin position="206"/>
        <end position="231"/>
    </location>
</feature>
<protein>
    <recommendedName>
        <fullName evidence="17">Maleylacetoacetate isomerase</fullName>
    </recommendedName>
</protein>
<dbReference type="OrthoDB" id="202840at2759"/>
<evidence type="ECO:0000313" key="15">
    <source>
        <dbReference type="EMBL" id="CAD7084798.1"/>
    </source>
</evidence>
<evidence type="ECO:0000256" key="10">
    <source>
        <dbReference type="ARBA" id="ARBA00023235"/>
    </source>
</evidence>
<dbReference type="Gene3D" id="3.40.30.10">
    <property type="entry name" value="Glutaredoxin"/>
    <property type="match status" value="1"/>
</dbReference>
<comment type="cofactor">
    <cofactor evidence="2">
        <name>glutathione</name>
        <dbReference type="ChEBI" id="CHEBI:57925"/>
    </cofactor>
</comment>
<dbReference type="Pfam" id="PF14497">
    <property type="entry name" value="GST_C_3"/>
    <property type="match status" value="1"/>
</dbReference>
<evidence type="ECO:0000256" key="1">
    <source>
        <dbReference type="ARBA" id="ARBA00001622"/>
    </source>
</evidence>
<evidence type="ECO:0008006" key="17">
    <source>
        <dbReference type="Google" id="ProtNLM"/>
    </source>
</evidence>
<dbReference type="FunFam" id="1.20.1050.10:FF:000010">
    <property type="entry name" value="Maleylacetoacetate isomerase isoform 1"/>
    <property type="match status" value="1"/>
</dbReference>
<comment type="catalytic activity">
    <reaction evidence="11">
        <text>RX + glutathione = an S-substituted glutathione + a halide anion + H(+)</text>
        <dbReference type="Rhea" id="RHEA:16437"/>
        <dbReference type="ChEBI" id="CHEBI:15378"/>
        <dbReference type="ChEBI" id="CHEBI:16042"/>
        <dbReference type="ChEBI" id="CHEBI:17792"/>
        <dbReference type="ChEBI" id="CHEBI:57925"/>
        <dbReference type="ChEBI" id="CHEBI:90779"/>
        <dbReference type="EC" id="2.5.1.18"/>
    </reaction>
</comment>
<dbReference type="PROSITE" id="PS50404">
    <property type="entry name" value="GST_NTER"/>
    <property type="match status" value="1"/>
</dbReference>
<sequence>MSSLSTSVKPLLFSYWRSSCSWRVRLALNLKEIPYDIKPINLIKSGGEQHSTEYRDVNPMELVPALHIDGHTLIESLAIMHYLEETRPERPLLPQDVYQRAKVRELCEIIASGIQPLQNIGLLSYVGERKKEWGQHWIHRGFRALEKILSTSSGKYCVGDEISMADCCLIPQACNARRFGIDLRQYPNILRIDSELENYPAFRAAHPTKQPDYPPEQDNPEFLGKLSNLRF</sequence>
<keyword evidence="8" id="KW-0828">Tyrosine catabolism</keyword>
<dbReference type="AlphaFoldDB" id="A0A7R8UPV1"/>
<feature type="domain" description="GST C-terminal" evidence="14">
    <location>
        <begin position="96"/>
        <end position="215"/>
    </location>
</feature>
<dbReference type="SFLD" id="SFLDS00019">
    <property type="entry name" value="Glutathione_Transferase_(cytos"/>
    <property type="match status" value="1"/>
</dbReference>
<dbReference type="GO" id="GO:0016034">
    <property type="term" value="F:maleylacetoacetate isomerase activity"/>
    <property type="evidence" value="ECO:0007669"/>
    <property type="project" value="UniProtKB-EC"/>
</dbReference>
<keyword evidence="9" id="KW-0585">Phenylalanine catabolism</keyword>
<name>A0A7R8UPV1_HERIL</name>
<keyword evidence="6" id="KW-0963">Cytoplasm</keyword>
<dbReference type="SUPFAM" id="SSF47616">
    <property type="entry name" value="GST C-terminal domain-like"/>
    <property type="match status" value="1"/>
</dbReference>
<evidence type="ECO:0000256" key="2">
    <source>
        <dbReference type="ARBA" id="ARBA00001955"/>
    </source>
</evidence>
<accession>A0A7R8UPV1</accession>